<protein>
    <submittedName>
        <fullName evidence="1">Uncharacterized protein</fullName>
    </submittedName>
</protein>
<dbReference type="AlphaFoldDB" id="A0A101IJD9"/>
<comment type="caution">
    <text evidence="1">The sequence shown here is derived from an EMBL/GenBank/DDBJ whole genome shotgun (WGS) entry which is preliminary data.</text>
</comment>
<organism evidence="1 2">
    <name type="scientific">Methanothrix harundinacea</name>
    <dbReference type="NCBI Taxonomy" id="301375"/>
    <lineage>
        <taxon>Archaea</taxon>
        <taxon>Methanobacteriati</taxon>
        <taxon>Methanobacteriota</taxon>
        <taxon>Stenosarchaea group</taxon>
        <taxon>Methanomicrobia</taxon>
        <taxon>Methanotrichales</taxon>
        <taxon>Methanotrichaceae</taxon>
        <taxon>Methanothrix</taxon>
    </lineage>
</organism>
<proteinExistence type="predicted"/>
<gene>
    <name evidence="1" type="ORF">XE07_1375</name>
</gene>
<sequence>MKTRTLGALGFLCLLCILAASVSADNAAVSADMTSPEGAKAPTDVISLGVADVSLDLSGIGEYTVETTNLSERGHSSQCSYGSFDYDRYHATITSDSGQVLMELQILPSGDIDLGTSINHWTLRHALERWDGVPSRVEATTNCTANSTVIDGKHAATRTYVSEDPVIYAASFSPDEEDGWGAAFFYIKSDFPQEITEELFQSIDVEMLTCD</sequence>
<evidence type="ECO:0000313" key="1">
    <source>
        <dbReference type="EMBL" id="KUK96103.1"/>
    </source>
</evidence>
<name>A0A101IJD9_9EURY</name>
<dbReference type="Proteomes" id="UP000053961">
    <property type="component" value="Unassembled WGS sequence"/>
</dbReference>
<reference evidence="2" key="1">
    <citation type="journal article" date="2015" name="MBio">
        <title>Genome-Resolved Metagenomic Analysis Reveals Roles for Candidate Phyla and Other Microbial Community Members in Biogeochemical Transformations in Oil Reservoirs.</title>
        <authorList>
            <person name="Hu P."/>
            <person name="Tom L."/>
            <person name="Singh A."/>
            <person name="Thomas B.C."/>
            <person name="Baker B.J."/>
            <person name="Piceno Y.M."/>
            <person name="Andersen G.L."/>
            <person name="Banfield J.F."/>
        </authorList>
    </citation>
    <scope>NUCLEOTIDE SEQUENCE [LARGE SCALE GENOMIC DNA]</scope>
</reference>
<evidence type="ECO:0000313" key="2">
    <source>
        <dbReference type="Proteomes" id="UP000053961"/>
    </source>
</evidence>
<accession>A0A101IJD9</accession>
<dbReference type="EMBL" id="LGHB01000020">
    <property type="protein sequence ID" value="KUK96103.1"/>
    <property type="molecule type" value="Genomic_DNA"/>
</dbReference>
<dbReference type="PATRIC" id="fig|301375.6.peg.456"/>